<dbReference type="GeneID" id="115623359"/>
<evidence type="ECO:0000313" key="1">
    <source>
        <dbReference type="Proteomes" id="UP000504634"/>
    </source>
</evidence>
<keyword evidence="1" id="KW-1185">Reference proteome</keyword>
<organism evidence="1 2">
    <name type="scientific">Drosophila lebanonensis</name>
    <name type="common">Fruit fly</name>
    <name type="synonym">Scaptodrosophila lebanonensis</name>
    <dbReference type="NCBI Taxonomy" id="7225"/>
    <lineage>
        <taxon>Eukaryota</taxon>
        <taxon>Metazoa</taxon>
        <taxon>Ecdysozoa</taxon>
        <taxon>Arthropoda</taxon>
        <taxon>Hexapoda</taxon>
        <taxon>Insecta</taxon>
        <taxon>Pterygota</taxon>
        <taxon>Neoptera</taxon>
        <taxon>Endopterygota</taxon>
        <taxon>Diptera</taxon>
        <taxon>Brachycera</taxon>
        <taxon>Muscomorpha</taxon>
        <taxon>Ephydroidea</taxon>
        <taxon>Drosophilidae</taxon>
        <taxon>Scaptodrosophila</taxon>
    </lineage>
</organism>
<sequence>MKPSLVSRIRNIWIMSHWMRNEAVAAAAMLVVRRNEVKLRRAEDEKELEKNAGQLGVDAAGNLRVIRVLDDYVVPFECGL</sequence>
<name>A0A6J2TBW2_DROLE</name>
<dbReference type="AlphaFoldDB" id="A0A6J2TBW2"/>
<gene>
    <name evidence="2" type="primary">LOC115623359</name>
</gene>
<protein>
    <submittedName>
        <fullName evidence="2">Uncharacterized protein LOC115623359</fullName>
    </submittedName>
</protein>
<proteinExistence type="predicted"/>
<accession>A0A6J2TBW2</accession>
<evidence type="ECO:0000313" key="2">
    <source>
        <dbReference type="RefSeq" id="XP_030373504.1"/>
    </source>
</evidence>
<dbReference type="OrthoDB" id="7858866at2759"/>
<dbReference type="Proteomes" id="UP000504634">
    <property type="component" value="Unplaced"/>
</dbReference>
<reference evidence="2" key="1">
    <citation type="submission" date="2025-08" db="UniProtKB">
        <authorList>
            <consortium name="RefSeq"/>
        </authorList>
    </citation>
    <scope>IDENTIFICATION</scope>
    <source>
        <strain evidence="2">11010-0011.00</strain>
        <tissue evidence="2">Whole body</tissue>
    </source>
</reference>
<dbReference type="RefSeq" id="XP_030373504.1">
    <property type="nucleotide sequence ID" value="XM_030517644.1"/>
</dbReference>